<organism evidence="2 3">
    <name type="scientific">Streptomyces wuyuanensis</name>
    <dbReference type="NCBI Taxonomy" id="1196353"/>
    <lineage>
        <taxon>Bacteria</taxon>
        <taxon>Bacillati</taxon>
        <taxon>Actinomycetota</taxon>
        <taxon>Actinomycetes</taxon>
        <taxon>Kitasatosporales</taxon>
        <taxon>Streptomycetaceae</taxon>
        <taxon>Streptomyces</taxon>
    </lineage>
</organism>
<evidence type="ECO:0008006" key="4">
    <source>
        <dbReference type="Google" id="ProtNLM"/>
    </source>
</evidence>
<protein>
    <recommendedName>
        <fullName evidence="4">Secreted protein</fullName>
    </recommendedName>
</protein>
<accession>A0A1G9U0L7</accession>
<dbReference type="STRING" id="1196353.SAMN05444921_109219"/>
<evidence type="ECO:0000256" key="1">
    <source>
        <dbReference type="SAM" id="SignalP"/>
    </source>
</evidence>
<evidence type="ECO:0000313" key="2">
    <source>
        <dbReference type="EMBL" id="SDM53411.1"/>
    </source>
</evidence>
<evidence type="ECO:0000313" key="3">
    <source>
        <dbReference type="Proteomes" id="UP000199063"/>
    </source>
</evidence>
<sequence>MYLMSLAKRPLRVTRAGLVAGLAAVALVTTAGTAAAASATSSVRAATTSTDATTVRNGTGLRHLPEELTPAERAAEIFCRHLEHAARHGAVPEEALAFCKHVNGWD</sequence>
<dbReference type="AlphaFoldDB" id="A0A1G9U0L7"/>
<keyword evidence="1" id="KW-0732">Signal</keyword>
<name>A0A1G9U0L7_9ACTN</name>
<gene>
    <name evidence="2" type="ORF">SAMN05444921_109219</name>
</gene>
<feature type="signal peptide" evidence="1">
    <location>
        <begin position="1"/>
        <end position="36"/>
    </location>
</feature>
<proteinExistence type="predicted"/>
<keyword evidence="3" id="KW-1185">Reference proteome</keyword>
<feature type="chain" id="PRO_5011747493" description="Secreted protein" evidence="1">
    <location>
        <begin position="37"/>
        <end position="106"/>
    </location>
</feature>
<dbReference type="OrthoDB" id="4337169at2"/>
<reference evidence="3" key="1">
    <citation type="submission" date="2016-10" db="EMBL/GenBank/DDBJ databases">
        <authorList>
            <person name="Varghese N."/>
            <person name="Submissions S."/>
        </authorList>
    </citation>
    <scope>NUCLEOTIDE SEQUENCE [LARGE SCALE GENOMIC DNA]</scope>
    <source>
        <strain evidence="3">CGMCC 4.7042</strain>
    </source>
</reference>
<dbReference type="EMBL" id="FNHI01000009">
    <property type="protein sequence ID" value="SDM53411.1"/>
    <property type="molecule type" value="Genomic_DNA"/>
</dbReference>
<dbReference type="Proteomes" id="UP000199063">
    <property type="component" value="Unassembled WGS sequence"/>
</dbReference>